<keyword evidence="3 9" id="KW-0812">Transmembrane</keyword>
<feature type="compositionally biased region" description="Polar residues" evidence="8">
    <location>
        <begin position="19"/>
        <end position="29"/>
    </location>
</feature>
<accession>A0AAD5QB07</accession>
<keyword evidence="12" id="KW-1185">Reference proteome</keyword>
<protein>
    <recommendedName>
        <fullName evidence="10">ABC transporter domain-containing protein</fullName>
    </recommendedName>
</protein>
<sequence>MTAIEAFTNQDEDDRETTRPGQGTASAVQPASGARELAVEWRDISVVVRTRPRSSRQGGRVQPNESSKQILSSVSGEALPGELMVLMGPSGAGKSTLLDCIAGRHTSYTGSVLVNGKPWSSGLAKRSCYVLQDDLFYANLTVIEHLMFQAELRMPQGTTTTRRQERVDAVMAELGLAASRETTIGDAVLGKKGLSGGQRKRLSFATELLTNPSLLFVDEPTSGLDSFMAETVVLQMQALARRGRTVIATIHQPSSDLFAVFDRLFLLVDGRTVYHGPAAASIEYFASHGFPCPSYMNPTDHFMKVLAATSAASDSATPAKERIERLVAAWERASKSSETETLRRRQTIASVQQSDDAQQRLAAHVDGRGALCFPCATRMDGDRQITVIRRVVVLCRRHWLRLIRDDVLFKARVGSIVFVNVLAGLVFRDLQRDQTGIQDFSGAMFFISVSQLFMYVNPELTAVPMEVPLVMREHNGGLYHVWFWYLAKNIVEFPLQLILPLLFLVPMYFLMGFDASADMFFEFFAFTALAASTATGLGYLVSCLSRRVDLAPVLGILFMLPFILFGGLFLNSASTPSYFAWLQSLSPVLYGFHSLMRVFWSRVPIIACRSDQYCVALEGDKVLRMYTVTTGLASQWEAVAYMLAINVSFRIAGAVVLWLRIDRVSRGPRTAGTASTAKPSLSTQ</sequence>
<dbReference type="Pfam" id="PF00005">
    <property type="entry name" value="ABC_tran"/>
    <property type="match status" value="1"/>
</dbReference>
<comment type="caution">
    <text evidence="11">The sequence shown here is derived from an EMBL/GenBank/DDBJ whole genome shotgun (WGS) entry which is preliminary data.</text>
</comment>
<name>A0AAD5QB07_PYTIN</name>
<evidence type="ECO:0000256" key="5">
    <source>
        <dbReference type="ARBA" id="ARBA00022840"/>
    </source>
</evidence>
<keyword evidence="4" id="KW-0547">Nucleotide-binding</keyword>
<feature type="transmembrane region" description="Helical" evidence="9">
    <location>
        <begin position="407"/>
        <end position="427"/>
    </location>
</feature>
<dbReference type="PANTHER" id="PTHR48041:SF139">
    <property type="entry name" value="PROTEIN SCARLET"/>
    <property type="match status" value="1"/>
</dbReference>
<evidence type="ECO:0000256" key="9">
    <source>
        <dbReference type="SAM" id="Phobius"/>
    </source>
</evidence>
<feature type="region of interest" description="Disordered" evidence="8">
    <location>
        <begin position="1"/>
        <end position="34"/>
    </location>
</feature>
<feature type="domain" description="ABC transporter" evidence="10">
    <location>
        <begin position="39"/>
        <end position="294"/>
    </location>
</feature>
<evidence type="ECO:0000256" key="7">
    <source>
        <dbReference type="ARBA" id="ARBA00023136"/>
    </source>
</evidence>
<proteinExistence type="predicted"/>
<keyword evidence="5" id="KW-0067">ATP-binding</keyword>
<dbReference type="Gene3D" id="3.40.50.300">
    <property type="entry name" value="P-loop containing nucleotide triphosphate hydrolases"/>
    <property type="match status" value="1"/>
</dbReference>
<dbReference type="Proteomes" id="UP001209570">
    <property type="component" value="Unassembled WGS sequence"/>
</dbReference>
<dbReference type="InterPro" id="IPR013525">
    <property type="entry name" value="ABC2_TM"/>
</dbReference>
<dbReference type="AlphaFoldDB" id="A0AAD5QB07"/>
<dbReference type="PROSITE" id="PS50893">
    <property type="entry name" value="ABC_TRANSPORTER_2"/>
    <property type="match status" value="1"/>
</dbReference>
<evidence type="ECO:0000256" key="8">
    <source>
        <dbReference type="SAM" id="MobiDB-lite"/>
    </source>
</evidence>
<evidence type="ECO:0000256" key="2">
    <source>
        <dbReference type="ARBA" id="ARBA00022448"/>
    </source>
</evidence>
<keyword evidence="6 9" id="KW-1133">Transmembrane helix</keyword>
<dbReference type="Pfam" id="PF01061">
    <property type="entry name" value="ABC2_membrane"/>
    <property type="match status" value="1"/>
</dbReference>
<evidence type="ECO:0000313" key="12">
    <source>
        <dbReference type="Proteomes" id="UP001209570"/>
    </source>
</evidence>
<feature type="transmembrane region" description="Helical" evidence="9">
    <location>
        <begin position="638"/>
        <end position="659"/>
    </location>
</feature>
<dbReference type="InterPro" id="IPR050352">
    <property type="entry name" value="ABCG_transporters"/>
</dbReference>
<dbReference type="CDD" id="cd03213">
    <property type="entry name" value="ABCG_EPDR"/>
    <property type="match status" value="1"/>
</dbReference>
<organism evidence="11 12">
    <name type="scientific">Pythium insidiosum</name>
    <name type="common">Pythiosis disease agent</name>
    <dbReference type="NCBI Taxonomy" id="114742"/>
    <lineage>
        <taxon>Eukaryota</taxon>
        <taxon>Sar</taxon>
        <taxon>Stramenopiles</taxon>
        <taxon>Oomycota</taxon>
        <taxon>Peronosporomycetes</taxon>
        <taxon>Pythiales</taxon>
        <taxon>Pythiaceae</taxon>
        <taxon>Pythium</taxon>
    </lineage>
</organism>
<dbReference type="GO" id="GO:0016887">
    <property type="term" value="F:ATP hydrolysis activity"/>
    <property type="evidence" value="ECO:0007669"/>
    <property type="project" value="InterPro"/>
</dbReference>
<dbReference type="InterPro" id="IPR043926">
    <property type="entry name" value="ABCG_dom"/>
</dbReference>
<dbReference type="SMART" id="SM00382">
    <property type="entry name" value="AAA"/>
    <property type="match status" value="1"/>
</dbReference>
<dbReference type="InterPro" id="IPR027417">
    <property type="entry name" value="P-loop_NTPase"/>
</dbReference>
<dbReference type="SUPFAM" id="SSF52540">
    <property type="entry name" value="P-loop containing nucleoside triphosphate hydrolases"/>
    <property type="match status" value="1"/>
</dbReference>
<evidence type="ECO:0000313" key="11">
    <source>
        <dbReference type="EMBL" id="KAJ0410262.1"/>
    </source>
</evidence>
<evidence type="ECO:0000256" key="3">
    <source>
        <dbReference type="ARBA" id="ARBA00022692"/>
    </source>
</evidence>
<dbReference type="Pfam" id="PF19055">
    <property type="entry name" value="ABC2_membrane_7"/>
    <property type="match status" value="1"/>
</dbReference>
<dbReference type="GO" id="GO:0005524">
    <property type="term" value="F:ATP binding"/>
    <property type="evidence" value="ECO:0007669"/>
    <property type="project" value="UniProtKB-KW"/>
</dbReference>
<dbReference type="InterPro" id="IPR003593">
    <property type="entry name" value="AAA+_ATPase"/>
</dbReference>
<feature type="transmembrane region" description="Helical" evidence="9">
    <location>
        <begin position="553"/>
        <end position="571"/>
    </location>
</feature>
<keyword evidence="7 9" id="KW-0472">Membrane</keyword>
<evidence type="ECO:0000256" key="6">
    <source>
        <dbReference type="ARBA" id="ARBA00022989"/>
    </source>
</evidence>
<dbReference type="InterPro" id="IPR003439">
    <property type="entry name" value="ABC_transporter-like_ATP-bd"/>
</dbReference>
<feature type="transmembrane region" description="Helical" evidence="9">
    <location>
        <begin position="523"/>
        <end position="541"/>
    </location>
</feature>
<evidence type="ECO:0000256" key="4">
    <source>
        <dbReference type="ARBA" id="ARBA00022741"/>
    </source>
</evidence>
<comment type="subcellular location">
    <subcellularLocation>
        <location evidence="1">Membrane</location>
        <topology evidence="1">Multi-pass membrane protein</topology>
    </subcellularLocation>
</comment>
<dbReference type="EMBL" id="JAKCXM010000001">
    <property type="protein sequence ID" value="KAJ0410262.1"/>
    <property type="molecule type" value="Genomic_DNA"/>
</dbReference>
<feature type="transmembrane region" description="Helical" evidence="9">
    <location>
        <begin position="493"/>
        <end position="511"/>
    </location>
</feature>
<reference evidence="11" key="1">
    <citation type="submission" date="2021-12" db="EMBL/GenBank/DDBJ databases">
        <title>Prjna785345.</title>
        <authorList>
            <person name="Rujirawat T."/>
            <person name="Krajaejun T."/>
        </authorList>
    </citation>
    <scope>NUCLEOTIDE SEQUENCE</scope>
    <source>
        <strain evidence="11">Pi057C3</strain>
    </source>
</reference>
<dbReference type="PROSITE" id="PS00211">
    <property type="entry name" value="ABC_TRANSPORTER_1"/>
    <property type="match status" value="1"/>
</dbReference>
<dbReference type="GO" id="GO:0140359">
    <property type="term" value="F:ABC-type transporter activity"/>
    <property type="evidence" value="ECO:0007669"/>
    <property type="project" value="InterPro"/>
</dbReference>
<dbReference type="GO" id="GO:0016020">
    <property type="term" value="C:membrane"/>
    <property type="evidence" value="ECO:0007669"/>
    <property type="project" value="UniProtKB-SubCell"/>
</dbReference>
<gene>
    <name evidence="11" type="ORF">P43SY_002594</name>
</gene>
<dbReference type="InterPro" id="IPR017871">
    <property type="entry name" value="ABC_transporter-like_CS"/>
</dbReference>
<evidence type="ECO:0000259" key="10">
    <source>
        <dbReference type="PROSITE" id="PS50893"/>
    </source>
</evidence>
<feature type="region of interest" description="Disordered" evidence="8">
    <location>
        <begin position="50"/>
        <end position="71"/>
    </location>
</feature>
<evidence type="ECO:0000256" key="1">
    <source>
        <dbReference type="ARBA" id="ARBA00004141"/>
    </source>
</evidence>
<keyword evidence="2" id="KW-0813">Transport</keyword>
<dbReference type="PANTHER" id="PTHR48041">
    <property type="entry name" value="ABC TRANSPORTER G FAMILY MEMBER 28"/>
    <property type="match status" value="1"/>
</dbReference>